<dbReference type="HOGENOM" id="CLU_030702_0_0_2"/>
<protein>
    <recommendedName>
        <fullName evidence="6">Glutamyl-tRNA(Gln) amidotransferase subunit E</fullName>
        <shortName evidence="6">Glu-ADT subunit E</shortName>
        <ecNumber evidence="6">6.3.5.-</ecNumber>
    </recommendedName>
</protein>
<dbReference type="GO" id="GO:0005737">
    <property type="term" value="C:cytoplasm"/>
    <property type="evidence" value="ECO:0007669"/>
    <property type="project" value="InterPro"/>
</dbReference>
<dbReference type="Pfam" id="PF02938">
    <property type="entry name" value="GAD"/>
    <property type="match status" value="1"/>
</dbReference>
<dbReference type="InterPro" id="IPR014746">
    <property type="entry name" value="Gln_synth/guanido_kin_cat_dom"/>
</dbReference>
<comment type="subunit">
    <text evidence="6">Heterodimer of GatD and GatE.</text>
</comment>
<dbReference type="Gene3D" id="1.10.10.410">
    <property type="match status" value="1"/>
</dbReference>
<dbReference type="Pfam" id="PF02637">
    <property type="entry name" value="GatB_Yqey"/>
    <property type="match status" value="1"/>
</dbReference>
<proteinExistence type="inferred from homology"/>
<dbReference type="Proteomes" id="UP000010866">
    <property type="component" value="Chromosome"/>
</dbReference>
<dbReference type="EMBL" id="CP003362">
    <property type="protein sequence ID" value="AGB49316.1"/>
    <property type="molecule type" value="Genomic_DNA"/>
</dbReference>
<dbReference type="FunFam" id="1.10.10.410:FF:000003">
    <property type="entry name" value="Glutamyl-tRNA(Gln) amidotransferase subunit E"/>
    <property type="match status" value="1"/>
</dbReference>
<evidence type="ECO:0000256" key="2">
    <source>
        <dbReference type="ARBA" id="ARBA00022741"/>
    </source>
</evidence>
<comment type="catalytic activity">
    <reaction evidence="5 6">
        <text>L-glutamyl-tRNA(Gln) + L-glutamine + ATP + H2O = L-glutaminyl-tRNA(Gln) + L-glutamate + ADP + phosphate + H(+)</text>
        <dbReference type="Rhea" id="RHEA:17521"/>
        <dbReference type="Rhea" id="RHEA-COMP:9681"/>
        <dbReference type="Rhea" id="RHEA-COMP:9684"/>
        <dbReference type="ChEBI" id="CHEBI:15377"/>
        <dbReference type="ChEBI" id="CHEBI:15378"/>
        <dbReference type="ChEBI" id="CHEBI:29985"/>
        <dbReference type="ChEBI" id="CHEBI:30616"/>
        <dbReference type="ChEBI" id="CHEBI:43474"/>
        <dbReference type="ChEBI" id="CHEBI:58359"/>
        <dbReference type="ChEBI" id="CHEBI:78520"/>
        <dbReference type="ChEBI" id="CHEBI:78521"/>
        <dbReference type="ChEBI" id="CHEBI:456216"/>
    </reaction>
</comment>
<dbReference type="InterPro" id="IPR003789">
    <property type="entry name" value="Asn/Gln_tRNA_amidoTrase-B-like"/>
</dbReference>
<dbReference type="STRING" id="867904.Metho_1081"/>
<dbReference type="InterPro" id="IPR029351">
    <property type="entry name" value="GAD_dom"/>
</dbReference>
<dbReference type="SMART" id="SM00845">
    <property type="entry name" value="GatB_Yqey"/>
    <property type="match status" value="1"/>
</dbReference>
<evidence type="ECO:0000313" key="8">
    <source>
        <dbReference type="EMBL" id="AGB49316.1"/>
    </source>
</evidence>
<dbReference type="InterPro" id="IPR017959">
    <property type="entry name" value="Asn/Gln-tRNA_amidoTrfase_suB/E"/>
</dbReference>
<accession>L0KW28</accession>
<keyword evidence="9" id="KW-1185">Reference proteome</keyword>
<dbReference type="GO" id="GO:0050567">
    <property type="term" value="F:glutaminyl-tRNA synthase (glutamine-hydrolyzing) activity"/>
    <property type="evidence" value="ECO:0007669"/>
    <property type="project" value="UniProtKB-UniRule"/>
</dbReference>
<dbReference type="NCBIfam" id="TIGR00134">
    <property type="entry name" value="gatE_arch"/>
    <property type="match status" value="1"/>
</dbReference>
<evidence type="ECO:0000256" key="4">
    <source>
        <dbReference type="ARBA" id="ARBA00022917"/>
    </source>
</evidence>
<dbReference type="InterPro" id="IPR017958">
    <property type="entry name" value="Gln-tRNA_amidoTrfase_suB_CS"/>
</dbReference>
<dbReference type="PANTHER" id="PTHR11659">
    <property type="entry name" value="GLUTAMYL-TRNA GLN AMIDOTRANSFERASE SUBUNIT B MITOCHONDRIAL AND PROKARYOTIC PET112-RELATED"/>
    <property type="match status" value="1"/>
</dbReference>
<keyword evidence="2 6" id="KW-0547">Nucleotide-binding</keyword>
<organism evidence="8 9">
    <name type="scientific">Methanomethylovorans hollandica (strain DSM 15978 / NBRC 107637 / DMS1)</name>
    <dbReference type="NCBI Taxonomy" id="867904"/>
    <lineage>
        <taxon>Archaea</taxon>
        <taxon>Methanobacteriati</taxon>
        <taxon>Methanobacteriota</taxon>
        <taxon>Stenosarchaea group</taxon>
        <taxon>Methanomicrobia</taxon>
        <taxon>Methanosarcinales</taxon>
        <taxon>Methanosarcinaceae</taxon>
        <taxon>Methanomethylovorans</taxon>
    </lineage>
</organism>
<dbReference type="PANTHER" id="PTHR11659:SF2">
    <property type="entry name" value="GLUTAMYL-TRNA(GLN) AMIDOTRANSFERASE SUBUNIT E"/>
    <property type="match status" value="1"/>
</dbReference>
<dbReference type="HAMAP" id="MF_00588">
    <property type="entry name" value="GatE"/>
    <property type="match status" value="1"/>
</dbReference>
<dbReference type="SUPFAM" id="SSF55931">
    <property type="entry name" value="Glutamine synthetase/guanido kinase"/>
    <property type="match status" value="1"/>
</dbReference>
<evidence type="ECO:0000256" key="5">
    <source>
        <dbReference type="ARBA" id="ARBA00047913"/>
    </source>
</evidence>
<dbReference type="GO" id="GO:0004812">
    <property type="term" value="F:aminoacyl-tRNA ligase activity"/>
    <property type="evidence" value="ECO:0007669"/>
    <property type="project" value="InterPro"/>
</dbReference>
<name>L0KW28_METHD</name>
<dbReference type="InterPro" id="IPR006075">
    <property type="entry name" value="Asn/Gln-tRNA_Trfase_suB/E_cat"/>
</dbReference>
<dbReference type="Gene3D" id="1.10.150.380">
    <property type="entry name" value="GatB domain, N-terminal subdomain"/>
    <property type="match status" value="1"/>
</dbReference>
<keyword evidence="8" id="KW-0808">Transferase</keyword>
<dbReference type="Pfam" id="PF02934">
    <property type="entry name" value="GatB_N"/>
    <property type="match status" value="1"/>
</dbReference>
<dbReference type="PROSITE" id="PS01234">
    <property type="entry name" value="GATB"/>
    <property type="match status" value="1"/>
</dbReference>
<dbReference type="EC" id="6.3.5.-" evidence="6"/>
<comment type="similarity">
    <text evidence="6">Belongs to the GatB/GatE family. GatE subfamily.</text>
</comment>
<reference evidence="9" key="1">
    <citation type="submission" date="2012-02" db="EMBL/GenBank/DDBJ databases">
        <title>Complete sequence of chromosome of Methanomethylovorans hollandica DSM 15978.</title>
        <authorList>
            <person name="Lucas S."/>
            <person name="Copeland A."/>
            <person name="Lapidus A."/>
            <person name="Glavina del Rio T."/>
            <person name="Dalin E."/>
            <person name="Tice H."/>
            <person name="Bruce D."/>
            <person name="Goodwin L."/>
            <person name="Pitluck S."/>
            <person name="Peters L."/>
            <person name="Mikhailova N."/>
            <person name="Held B."/>
            <person name="Kyrpides N."/>
            <person name="Mavromatis K."/>
            <person name="Ivanova N."/>
            <person name="Brettin T."/>
            <person name="Detter J.C."/>
            <person name="Han C."/>
            <person name="Larimer F."/>
            <person name="Land M."/>
            <person name="Hauser L."/>
            <person name="Markowitz V."/>
            <person name="Cheng J.-F."/>
            <person name="Hugenholtz P."/>
            <person name="Woyke T."/>
            <person name="Wu D."/>
            <person name="Spring S."/>
            <person name="Schroeder M."/>
            <person name="Brambilla E."/>
            <person name="Klenk H.-P."/>
            <person name="Eisen J.A."/>
        </authorList>
    </citation>
    <scope>NUCLEOTIDE SEQUENCE [LARGE SCALE GENOMIC DNA]</scope>
    <source>
        <strain evidence="9">DSM 15978 / NBRC 107637 / DMS1</strain>
    </source>
</reference>
<evidence type="ECO:0000256" key="6">
    <source>
        <dbReference type="HAMAP-Rule" id="MF_00588"/>
    </source>
</evidence>
<evidence type="ECO:0000313" key="9">
    <source>
        <dbReference type="Proteomes" id="UP000010866"/>
    </source>
</evidence>
<dbReference type="InterPro" id="IPR004414">
    <property type="entry name" value="GatE"/>
</dbReference>
<keyword evidence="4 6" id="KW-0648">Protein biosynthesis</keyword>
<dbReference type="InterPro" id="IPR018027">
    <property type="entry name" value="Asn/Gln_amidotransferase"/>
</dbReference>
<dbReference type="SUPFAM" id="SSF55261">
    <property type="entry name" value="GAD domain-like"/>
    <property type="match status" value="1"/>
</dbReference>
<dbReference type="NCBIfam" id="NF003107">
    <property type="entry name" value="PRK04028.1"/>
    <property type="match status" value="1"/>
</dbReference>
<dbReference type="SUPFAM" id="SSF89095">
    <property type="entry name" value="GatB/YqeY motif"/>
    <property type="match status" value="2"/>
</dbReference>
<evidence type="ECO:0000256" key="3">
    <source>
        <dbReference type="ARBA" id="ARBA00022840"/>
    </source>
</evidence>
<sequence>MADNMADKLDYRALGLKCGLEIHQQLDSKQKLFCRCPTIIRDIKESTSEFFRFLRPTASEMGETDRAALEQSKLNRKYCYKAYDSTCLVENDDEPPTEVNPEALDIALVITKLLHMQPVDQMHVMRKIVVDGSNTSGFQRTAFLAKGGYLETSQGHVGVDVLCLEEEACQKIEDQGDVVIYSLDRLGIPLVEIGTAPDIISPAHAKETAQQIGMLLRSTGKVKRGLGTIRQDVNISIAKGARVELKGVQALDILEMLVEREVERQANLLEIRDALLAKGASVCNKIFDVNGVFEKTTSKVIQKSLKKGKVFAVLLPGFAGFVGREVQPGRRLGTEFSDRAKTSGVGGIFHTDELPNYGITEAEVLALRQAVGAKDGDAVIMVADVEKRARGAMESVIKRANEALLGVPEETRKALPDGNSSYLRPLPGAARMYPETDVPQADISMEHFASLPVPELLTDKSKRFTAELDLSGELADMIVYSSYLPLFEELVARFQDGKIVTPTLISRTLTGMLPELKRDGADIDRLCDEHFRQVFSLVEQAAFSREGIDPVLRILAQRPDISAQKAAAEAGLSGSDTADVEQFIDTMIHERQDFVKEKGMAAVGPLMGVVMAEFRGKVDGKILSDILKQKINKSLSI</sequence>
<dbReference type="InterPro" id="IPR042114">
    <property type="entry name" value="GatB_C_1"/>
</dbReference>
<dbReference type="Gene3D" id="3.30.1360.30">
    <property type="entry name" value="GAD-like domain"/>
    <property type="match status" value="1"/>
</dbReference>
<dbReference type="AlphaFoldDB" id="L0KW28"/>
<evidence type="ECO:0000259" key="7">
    <source>
        <dbReference type="SMART" id="SM00845"/>
    </source>
</evidence>
<dbReference type="InterPro" id="IPR004115">
    <property type="entry name" value="GAD-like_sf"/>
</dbReference>
<keyword evidence="3 6" id="KW-0067">ATP-binding</keyword>
<dbReference type="GO" id="GO:0070681">
    <property type="term" value="P:glutaminyl-tRNAGln biosynthesis via transamidation"/>
    <property type="evidence" value="ECO:0007669"/>
    <property type="project" value="TreeGrafter"/>
</dbReference>
<dbReference type="GO" id="GO:0006412">
    <property type="term" value="P:translation"/>
    <property type="evidence" value="ECO:0007669"/>
    <property type="project" value="UniProtKB-UniRule"/>
</dbReference>
<feature type="domain" description="Asn/Gln amidotransferase" evidence="7">
    <location>
        <begin position="485"/>
        <end position="631"/>
    </location>
</feature>
<dbReference type="GO" id="GO:0005524">
    <property type="term" value="F:ATP binding"/>
    <property type="evidence" value="ECO:0007669"/>
    <property type="project" value="UniProtKB-KW"/>
</dbReference>
<gene>
    <name evidence="6" type="primary">gatE</name>
    <name evidence="8" type="ordered locus">Metho_1081</name>
</gene>
<keyword evidence="1 6" id="KW-0436">Ligase</keyword>
<dbReference type="KEGG" id="mhz:Metho_1081"/>
<comment type="function">
    <text evidence="6">Allows the formation of correctly charged Gln-tRNA(Gln) through the transamidation of misacylated Glu-tRNA(Gln) in organisms which lack glutaminyl-tRNA synthetase. The reaction takes place in the presence of glutamine and ATP through an activated gamma-phospho-Glu-tRNA(Gln). The GatDE system is specific for glutamate and does not act on aspartate.</text>
</comment>
<dbReference type="InterPro" id="IPR023168">
    <property type="entry name" value="GatB_Yqey_C_2"/>
</dbReference>
<dbReference type="GO" id="GO:0016740">
    <property type="term" value="F:transferase activity"/>
    <property type="evidence" value="ECO:0007669"/>
    <property type="project" value="UniProtKB-KW"/>
</dbReference>
<evidence type="ECO:0000256" key="1">
    <source>
        <dbReference type="ARBA" id="ARBA00022598"/>
    </source>
</evidence>